<dbReference type="PANTHER" id="PTHR30026:SF20">
    <property type="entry name" value="OUTER MEMBRANE PROTEIN TOLC"/>
    <property type="match status" value="1"/>
</dbReference>
<feature type="signal peptide" evidence="8">
    <location>
        <begin position="1"/>
        <end position="23"/>
    </location>
</feature>
<comment type="similarity">
    <text evidence="2">Belongs to the outer membrane factor (OMF) (TC 1.B.17) family.</text>
</comment>
<dbReference type="NCBIfam" id="NF007002">
    <property type="entry name" value="PRK09465.1"/>
    <property type="match status" value="1"/>
</dbReference>
<dbReference type="Gene3D" id="1.20.1600.10">
    <property type="entry name" value="Outer membrane efflux proteins (OEP)"/>
    <property type="match status" value="1"/>
</dbReference>
<evidence type="ECO:0000256" key="8">
    <source>
        <dbReference type="SAM" id="SignalP"/>
    </source>
</evidence>
<dbReference type="PANTHER" id="PTHR30026">
    <property type="entry name" value="OUTER MEMBRANE PROTEIN TOLC"/>
    <property type="match status" value="1"/>
</dbReference>
<keyword evidence="10" id="KW-1185">Reference proteome</keyword>
<keyword evidence="4" id="KW-1134">Transmembrane beta strand</keyword>
<dbReference type="InterPro" id="IPR003423">
    <property type="entry name" value="OMP_efflux"/>
</dbReference>
<dbReference type="RefSeq" id="WP_348388468.1">
    <property type="nucleotide sequence ID" value="NZ_CP134146.1"/>
</dbReference>
<dbReference type="NCBIfam" id="TIGR01844">
    <property type="entry name" value="type_I_sec_TolC"/>
    <property type="match status" value="1"/>
</dbReference>
<protein>
    <submittedName>
        <fullName evidence="9">Outer membrane channel protein TolC</fullName>
    </submittedName>
</protein>
<evidence type="ECO:0000313" key="10">
    <source>
        <dbReference type="Proteomes" id="UP001248581"/>
    </source>
</evidence>
<evidence type="ECO:0000256" key="7">
    <source>
        <dbReference type="ARBA" id="ARBA00023237"/>
    </source>
</evidence>
<sequence>MTNKFNSLFIGVVLASSSSIVAAQDLQEIYQLALQNDPTVLRAEAQFKSAQETIEQSRSVLMPQLNAIASFGTQEVEIEGNTVQDSETTRIALNLNMQLYHHNSWLGLDTAKKRAHQSDINYQFVKQQMITRVTEAYFNVLAAYDGLDFAQAEKKAIERQLEQTKQRFSVGLTAITDVHEAQAQFDNSIAEEIRAQNAVYTSEEILREITGAYPRDLNVLNTERFSAVMPSPSSANDWQKMAEAKNLQLISQKISMDISKEAIDIESAGHLPTLSLTGSIGQSDVDDDYSALTSYEQDDQSIGIQLNVPIYSGGNTSSKVRAAQHNYVAASQDMQITYRGIVRESRNSYNTIVATISGVKAFEQSVISAESALKATEAGFEVGTRTIVDVLESTRNLYNAKRNLSTTRYQYITNMLRLKEAAGTISEQDIAAINQGLSEVN</sequence>
<evidence type="ECO:0000313" key="9">
    <source>
        <dbReference type="EMBL" id="WNC69325.1"/>
    </source>
</evidence>
<accession>A0ABY9TKK2</accession>
<keyword evidence="6" id="KW-0472">Membrane</keyword>
<dbReference type="InterPro" id="IPR051906">
    <property type="entry name" value="TolC-like"/>
</dbReference>
<keyword evidence="8" id="KW-0732">Signal</keyword>
<dbReference type="InterPro" id="IPR010130">
    <property type="entry name" value="T1SS_OMP_TolC"/>
</dbReference>
<gene>
    <name evidence="9" type="primary">tolC</name>
    <name evidence="9" type="ORF">RI845_04020</name>
</gene>
<evidence type="ECO:0000256" key="6">
    <source>
        <dbReference type="ARBA" id="ARBA00023136"/>
    </source>
</evidence>
<keyword evidence="3" id="KW-0813">Transport</keyword>
<name>A0ABY9TKK2_9GAMM</name>
<keyword evidence="7" id="KW-0998">Cell outer membrane</keyword>
<organism evidence="9 10">
    <name type="scientific">Thalassotalea nanhaiensis</name>
    <dbReference type="NCBI Taxonomy" id="3065648"/>
    <lineage>
        <taxon>Bacteria</taxon>
        <taxon>Pseudomonadati</taxon>
        <taxon>Pseudomonadota</taxon>
        <taxon>Gammaproteobacteria</taxon>
        <taxon>Alteromonadales</taxon>
        <taxon>Colwelliaceae</taxon>
        <taxon>Thalassotalea</taxon>
    </lineage>
</organism>
<evidence type="ECO:0000256" key="5">
    <source>
        <dbReference type="ARBA" id="ARBA00022692"/>
    </source>
</evidence>
<evidence type="ECO:0000256" key="1">
    <source>
        <dbReference type="ARBA" id="ARBA00004442"/>
    </source>
</evidence>
<evidence type="ECO:0000256" key="2">
    <source>
        <dbReference type="ARBA" id="ARBA00007613"/>
    </source>
</evidence>
<evidence type="ECO:0000256" key="3">
    <source>
        <dbReference type="ARBA" id="ARBA00022448"/>
    </source>
</evidence>
<feature type="chain" id="PRO_5045937774" evidence="8">
    <location>
        <begin position="24"/>
        <end position="441"/>
    </location>
</feature>
<comment type="subcellular location">
    <subcellularLocation>
        <location evidence="1">Cell outer membrane</location>
    </subcellularLocation>
</comment>
<keyword evidence="5" id="KW-0812">Transmembrane</keyword>
<dbReference type="Proteomes" id="UP001248581">
    <property type="component" value="Chromosome"/>
</dbReference>
<dbReference type="InterPro" id="IPR058622">
    <property type="entry name" value="TolC"/>
</dbReference>
<dbReference type="Pfam" id="PF02321">
    <property type="entry name" value="OEP"/>
    <property type="match status" value="2"/>
</dbReference>
<evidence type="ECO:0000256" key="4">
    <source>
        <dbReference type="ARBA" id="ARBA00022452"/>
    </source>
</evidence>
<proteinExistence type="inferred from homology"/>
<dbReference type="EMBL" id="CP134146">
    <property type="protein sequence ID" value="WNC69325.1"/>
    <property type="molecule type" value="Genomic_DNA"/>
</dbReference>
<dbReference type="SUPFAM" id="SSF56954">
    <property type="entry name" value="Outer membrane efflux proteins (OEP)"/>
    <property type="match status" value="1"/>
</dbReference>
<reference evidence="10" key="1">
    <citation type="submission" date="2023-09" db="EMBL/GenBank/DDBJ databases">
        <authorList>
            <person name="Li S."/>
            <person name="Li X."/>
            <person name="Zhang C."/>
            <person name="Zhao Z."/>
        </authorList>
    </citation>
    <scope>NUCLEOTIDE SEQUENCE [LARGE SCALE GENOMIC DNA]</scope>
    <source>
        <strain evidence="10">SQ345</strain>
    </source>
</reference>